<dbReference type="HOGENOM" id="CLU_199326_0_0_1"/>
<keyword evidence="3" id="KW-1185">Reference proteome</keyword>
<accession>A0A0E0L7Z1</accession>
<dbReference type="AlphaFoldDB" id="A0A0E0L7Z1"/>
<reference evidence="2" key="1">
    <citation type="submission" date="2015-04" db="UniProtKB">
        <authorList>
            <consortium name="EnsemblPlants"/>
        </authorList>
    </citation>
    <scope>IDENTIFICATION</scope>
</reference>
<evidence type="ECO:0000313" key="2">
    <source>
        <dbReference type="EnsemblPlants" id="OPUNC06G03320.2"/>
    </source>
</evidence>
<feature type="region of interest" description="Disordered" evidence="1">
    <location>
        <begin position="26"/>
        <end position="76"/>
    </location>
</feature>
<feature type="compositionally biased region" description="Polar residues" evidence="1">
    <location>
        <begin position="65"/>
        <end position="76"/>
    </location>
</feature>
<dbReference type="Gramene" id="OPUNC06G03320.2">
    <property type="protein sequence ID" value="OPUNC06G03320.2"/>
    <property type="gene ID" value="OPUNC06G03320"/>
</dbReference>
<reference evidence="2" key="2">
    <citation type="submission" date="2018-05" db="EMBL/GenBank/DDBJ databases">
        <title>OpunRS2 (Oryza punctata Reference Sequence Version 2).</title>
        <authorList>
            <person name="Zhang J."/>
            <person name="Kudrna D."/>
            <person name="Lee S."/>
            <person name="Talag J."/>
            <person name="Welchert J."/>
            <person name="Wing R.A."/>
        </authorList>
    </citation>
    <scope>NUCLEOTIDE SEQUENCE [LARGE SCALE GENOMIC DNA]</scope>
</reference>
<dbReference type="Proteomes" id="UP000026962">
    <property type="component" value="Chromosome 6"/>
</dbReference>
<sequence length="76" mass="8698">MAAVLARPVLLRRVVVRRRVAVLLRRSRVRGGGGSEHEHGKRQRHQQPLQQSRHGNGYLKKNTEQPEVQNSSPLFI</sequence>
<proteinExistence type="predicted"/>
<organism evidence="2">
    <name type="scientific">Oryza punctata</name>
    <name type="common">Red rice</name>
    <dbReference type="NCBI Taxonomy" id="4537"/>
    <lineage>
        <taxon>Eukaryota</taxon>
        <taxon>Viridiplantae</taxon>
        <taxon>Streptophyta</taxon>
        <taxon>Embryophyta</taxon>
        <taxon>Tracheophyta</taxon>
        <taxon>Spermatophyta</taxon>
        <taxon>Magnoliopsida</taxon>
        <taxon>Liliopsida</taxon>
        <taxon>Poales</taxon>
        <taxon>Poaceae</taxon>
        <taxon>BOP clade</taxon>
        <taxon>Oryzoideae</taxon>
        <taxon>Oryzeae</taxon>
        <taxon>Oryzinae</taxon>
        <taxon>Oryza</taxon>
    </lineage>
</organism>
<evidence type="ECO:0000313" key="3">
    <source>
        <dbReference type="Proteomes" id="UP000026962"/>
    </source>
</evidence>
<protein>
    <submittedName>
        <fullName evidence="2">Uncharacterized protein</fullName>
    </submittedName>
</protein>
<dbReference type="EnsemblPlants" id="OPUNC06G03320.2">
    <property type="protein sequence ID" value="OPUNC06G03320.2"/>
    <property type="gene ID" value="OPUNC06G03320"/>
</dbReference>
<evidence type="ECO:0000256" key="1">
    <source>
        <dbReference type="SAM" id="MobiDB-lite"/>
    </source>
</evidence>
<name>A0A0E0L7Z1_ORYPU</name>